<dbReference type="SUPFAM" id="SSF48452">
    <property type="entry name" value="TPR-like"/>
    <property type="match status" value="2"/>
</dbReference>
<evidence type="ECO:0000259" key="3">
    <source>
        <dbReference type="Pfam" id="PF13191"/>
    </source>
</evidence>
<feature type="domain" description="Orc1-like AAA ATPase" evidence="3">
    <location>
        <begin position="262"/>
        <end position="399"/>
    </location>
</feature>
<dbReference type="RefSeq" id="WP_189130383.1">
    <property type="nucleotide sequence ID" value="NZ_BMMS01000004.1"/>
</dbReference>
<reference evidence="4" key="2">
    <citation type="submission" date="2020-09" db="EMBL/GenBank/DDBJ databases">
        <authorList>
            <person name="Sun Q."/>
            <person name="Zhou Y."/>
        </authorList>
    </citation>
    <scope>NUCLEOTIDE SEQUENCE</scope>
    <source>
        <strain evidence="4">CGMCC 4.7201</strain>
    </source>
</reference>
<dbReference type="PANTHER" id="PTHR47691">
    <property type="entry name" value="REGULATOR-RELATED"/>
    <property type="match status" value="1"/>
</dbReference>
<dbReference type="Pfam" id="PF13174">
    <property type="entry name" value="TPR_6"/>
    <property type="match status" value="1"/>
</dbReference>
<dbReference type="PRINTS" id="PR00364">
    <property type="entry name" value="DISEASERSIST"/>
</dbReference>
<dbReference type="EMBL" id="BMMS01000004">
    <property type="protein sequence ID" value="GGO83022.1"/>
    <property type="molecule type" value="Genomic_DNA"/>
</dbReference>
<dbReference type="SUPFAM" id="SSF52540">
    <property type="entry name" value="P-loop containing nucleoside triphosphate hydrolases"/>
    <property type="match status" value="1"/>
</dbReference>
<dbReference type="InterPro" id="IPR011990">
    <property type="entry name" value="TPR-like_helical_dom_sf"/>
</dbReference>
<comment type="caution">
    <text evidence="4">The sequence shown here is derived from an EMBL/GenBank/DDBJ whole genome shotgun (WGS) entry which is preliminary data.</text>
</comment>
<evidence type="ECO:0000313" key="4">
    <source>
        <dbReference type="EMBL" id="GGO83022.1"/>
    </source>
</evidence>
<accession>A0A918DTA1</accession>
<dbReference type="PANTHER" id="PTHR47691:SF3">
    <property type="entry name" value="HTH-TYPE TRANSCRIPTIONAL REGULATOR RV0890C-RELATED"/>
    <property type="match status" value="1"/>
</dbReference>
<organism evidence="4 5">
    <name type="scientific">Wenjunlia tyrosinilytica</name>
    <dbReference type="NCBI Taxonomy" id="1544741"/>
    <lineage>
        <taxon>Bacteria</taxon>
        <taxon>Bacillati</taxon>
        <taxon>Actinomycetota</taxon>
        <taxon>Actinomycetes</taxon>
        <taxon>Kitasatosporales</taxon>
        <taxon>Streptomycetaceae</taxon>
        <taxon>Wenjunlia</taxon>
    </lineage>
</organism>
<feature type="region of interest" description="Disordered" evidence="1">
    <location>
        <begin position="210"/>
        <end position="244"/>
    </location>
</feature>
<dbReference type="Gene3D" id="3.40.50.300">
    <property type="entry name" value="P-loop containing nucleotide triphosphate hydrolases"/>
    <property type="match status" value="1"/>
</dbReference>
<dbReference type="Proteomes" id="UP000641932">
    <property type="component" value="Unassembled WGS sequence"/>
</dbReference>
<dbReference type="SMART" id="SM00028">
    <property type="entry name" value="TPR"/>
    <property type="match status" value="6"/>
</dbReference>
<dbReference type="Gene3D" id="1.25.40.10">
    <property type="entry name" value="Tetratricopeptide repeat domain"/>
    <property type="match status" value="2"/>
</dbReference>
<proteinExistence type="predicted"/>
<keyword evidence="2" id="KW-0812">Transmembrane</keyword>
<gene>
    <name evidence="4" type="ORF">GCM10012280_10990</name>
</gene>
<dbReference type="Pfam" id="PF13424">
    <property type="entry name" value="TPR_12"/>
    <property type="match status" value="1"/>
</dbReference>
<keyword evidence="5" id="KW-1185">Reference proteome</keyword>
<dbReference type="Pfam" id="PF13191">
    <property type="entry name" value="AAA_16"/>
    <property type="match status" value="1"/>
</dbReference>
<dbReference type="InterPro" id="IPR019734">
    <property type="entry name" value="TPR_rpt"/>
</dbReference>
<protein>
    <recommendedName>
        <fullName evidence="3">Orc1-like AAA ATPase domain-containing protein</fullName>
    </recommendedName>
</protein>
<evidence type="ECO:0000256" key="2">
    <source>
        <dbReference type="SAM" id="Phobius"/>
    </source>
</evidence>
<sequence>MSGRMVRVDAKKGARAGAPQLRDVDRVEFEQVVRRVAGDGARGDRVLEAGERIGSGAAAEYAEYLRAVRERRGRGGPPVRGAGLCAGLFGAAGFGLARVTVGGGGAAAAIGLFVVVAALATSFVTFPAKALARAALEREERRRRQWLAALEREARAVTQEYHESAEHAPGGAQVGGGAAAHENDAGGAGAGDTGAGSAVGAVSGAGAVNDPASPNAEAPVAIGGGPVGDRTPVTADPPTPTSAHVESALVRASARLPLQDGPFLGRDQALSAIARWADGPRPDGRGGPCVVVLHGPPGAGRTALAVRAAEMLRERFRVSCLVNLRGRPSDSATSPPETALSTRDALLHLLNRLGAPKQDLLFRDPASRDTHLRRLRQQYQEHVAALSTVLILDDAADAKQVRPLIPENSASLVLVTSREPLELTGLGNGIETHSVAVGPLGAPDADSLFDAIAGAGPHSAGDEALLRAAQGLPLAVCMAGAAVARGSIGSRLHGEAVPETVMGVSYLALDPAAARLFRRLVLVGRASLGPAAAAALLGEDESTAGARLAVLDRAHMVEQVHSGRYRLHDMLRGFARQCLEEEDDARERAAAQERLIKDYAELAESVIHRVEGASSSRSVRTVLRGAASPHGFETLDAALRWLDEESSFITATLRHTDDVDPQAVQRLVEALCDYCLLRGDLYRLGEIAELVQTLGRDSLIRSVKLRTGIAARQLGQLDRARTTLSSLVSMYREGHNEAGAARALCSLGITLHHRGNLPEAAAKLREALDLQRPDEQRGDRAWTLHALGAVLRDQGELDEAWELLHTARALHEETESLHGQAWTCLQLGQVHLRLGEVDEAEEQLWLSQELYRKTKDGRGEAWAMTQLGRTRLLRGEADAAVRELNEARGRHRRHEDARGEAWTLYYLGQALEDAGRLDRAEDALSRARHMFSTMGDRYGHACARHHFGRVARDRLAGRSGSLKNSGFARQLLHEARQDFRTVGLPHGEAWSCVELAVIDAGCGRIARAVDLLEDARELFGSLGDRSGGSWATFLYCTLLPLSSDDGGRVARETLDRLLNDTEAGVHPLARENALRWLESPWIDTQPDGPWPVWRQGLAPTRTARDVLGVTVRRTDSAA</sequence>
<feature type="region of interest" description="Disordered" evidence="1">
    <location>
        <begin position="158"/>
        <end position="196"/>
    </location>
</feature>
<evidence type="ECO:0000313" key="5">
    <source>
        <dbReference type="Proteomes" id="UP000641932"/>
    </source>
</evidence>
<dbReference type="InterPro" id="IPR041664">
    <property type="entry name" value="AAA_16"/>
</dbReference>
<feature type="transmembrane region" description="Helical" evidence="2">
    <location>
        <begin position="107"/>
        <end position="132"/>
    </location>
</feature>
<dbReference type="InterPro" id="IPR027417">
    <property type="entry name" value="P-loop_NTPase"/>
</dbReference>
<keyword evidence="2" id="KW-1133">Transmembrane helix</keyword>
<name>A0A918DTA1_9ACTN</name>
<keyword evidence="2" id="KW-0472">Membrane</keyword>
<reference evidence="4" key="1">
    <citation type="journal article" date="2014" name="Int. J. Syst. Evol. Microbiol.">
        <title>Complete genome sequence of Corynebacterium casei LMG S-19264T (=DSM 44701T), isolated from a smear-ripened cheese.</title>
        <authorList>
            <consortium name="US DOE Joint Genome Institute (JGI-PGF)"/>
            <person name="Walter F."/>
            <person name="Albersmeier A."/>
            <person name="Kalinowski J."/>
            <person name="Ruckert C."/>
        </authorList>
    </citation>
    <scope>NUCLEOTIDE SEQUENCE</scope>
    <source>
        <strain evidence="4">CGMCC 4.7201</strain>
    </source>
</reference>
<dbReference type="AlphaFoldDB" id="A0A918DTA1"/>
<evidence type="ECO:0000256" key="1">
    <source>
        <dbReference type="SAM" id="MobiDB-lite"/>
    </source>
</evidence>